<proteinExistence type="predicted"/>
<accession>A0A022VNX8</accession>
<dbReference type="AlphaFoldDB" id="A0A022VNX8"/>
<gene>
    <name evidence="2" type="ORF">H103_08452</name>
</gene>
<name>A0A022VNX8_TRIRU</name>
<feature type="region of interest" description="Disordered" evidence="1">
    <location>
        <begin position="20"/>
        <end position="39"/>
    </location>
</feature>
<dbReference type="EMBL" id="KK207940">
    <property type="protein sequence ID" value="EZF47691.1"/>
    <property type="molecule type" value="Genomic_DNA"/>
</dbReference>
<organism evidence="2">
    <name type="scientific">Trichophyton rubrum CBS 288.86</name>
    <dbReference type="NCBI Taxonomy" id="1215330"/>
    <lineage>
        <taxon>Eukaryota</taxon>
        <taxon>Fungi</taxon>
        <taxon>Dikarya</taxon>
        <taxon>Ascomycota</taxon>
        <taxon>Pezizomycotina</taxon>
        <taxon>Eurotiomycetes</taxon>
        <taxon>Eurotiomycetidae</taxon>
        <taxon>Onygenales</taxon>
        <taxon>Arthrodermataceae</taxon>
        <taxon>Trichophyton</taxon>
    </lineage>
</organism>
<protein>
    <submittedName>
        <fullName evidence="2">Uncharacterized protein</fullName>
    </submittedName>
</protein>
<dbReference type="Proteomes" id="UP000023758">
    <property type="component" value="Unassembled WGS sequence"/>
</dbReference>
<dbReference type="HOGENOM" id="CLU_2122847_0_0_1"/>
<reference evidence="2" key="1">
    <citation type="submission" date="2014-02" db="EMBL/GenBank/DDBJ databases">
        <title>The Genome Sequence of Trichophyton rubrum (morphotype fischeri) CBS 288.86.</title>
        <authorList>
            <consortium name="The Broad Institute Genomics Platform"/>
            <person name="Cuomo C.A."/>
            <person name="White T.C."/>
            <person name="Graser Y."/>
            <person name="Martinez-Rossi N."/>
            <person name="Heitman J."/>
            <person name="Young S.K."/>
            <person name="Zeng Q."/>
            <person name="Gargeya S."/>
            <person name="Abouelleil A."/>
            <person name="Alvarado L."/>
            <person name="Chapman S.B."/>
            <person name="Gainer-Dewar J."/>
            <person name="Goldberg J."/>
            <person name="Griggs A."/>
            <person name="Gujja S."/>
            <person name="Hansen M."/>
            <person name="Howarth C."/>
            <person name="Imamovic A."/>
            <person name="Larimer J."/>
            <person name="Martinez D."/>
            <person name="Murphy C."/>
            <person name="Pearson M.D."/>
            <person name="Persinoti G."/>
            <person name="Poon T."/>
            <person name="Priest M."/>
            <person name="Roberts A.D."/>
            <person name="Saif S."/>
            <person name="Shea T.D."/>
            <person name="Sykes S.N."/>
            <person name="Wortman J."/>
            <person name="Nusbaum C."/>
            <person name="Birren B."/>
        </authorList>
    </citation>
    <scope>NUCLEOTIDE SEQUENCE [LARGE SCALE GENOMIC DNA]</scope>
    <source>
        <strain evidence="2">CBS 288.86</strain>
    </source>
</reference>
<feature type="compositionally biased region" description="Polar residues" evidence="1">
    <location>
        <begin position="24"/>
        <end position="36"/>
    </location>
</feature>
<feature type="compositionally biased region" description="Basic and acidic residues" evidence="1">
    <location>
        <begin position="73"/>
        <end position="86"/>
    </location>
</feature>
<evidence type="ECO:0000256" key="1">
    <source>
        <dbReference type="SAM" id="MobiDB-lite"/>
    </source>
</evidence>
<sequence length="114" mass="12915">MSQPACRCLVPDAYIRDPKAVNPTHDSLQYPSSSHEGTFRTESGVLWTGYWILEENMILCTEYSYQPTQSPSLRKEDDKKHRETRLLETKTGPLDLSNAEIKIGTAARPITPFS</sequence>
<evidence type="ECO:0000313" key="2">
    <source>
        <dbReference type="EMBL" id="EZF47691.1"/>
    </source>
</evidence>
<feature type="region of interest" description="Disordered" evidence="1">
    <location>
        <begin position="67"/>
        <end position="86"/>
    </location>
</feature>